<gene>
    <name evidence="3" type="ORF">JAAARDRAFT_136018</name>
</gene>
<dbReference type="InterPro" id="IPR056884">
    <property type="entry name" value="NPHP3-like_N"/>
</dbReference>
<accession>A0A067PHA7</accession>
<dbReference type="InterPro" id="IPR027417">
    <property type="entry name" value="P-loop_NTPase"/>
</dbReference>
<dbReference type="STRING" id="933084.A0A067PHA7"/>
<dbReference type="EMBL" id="KL197730">
    <property type="protein sequence ID" value="KDQ54184.1"/>
    <property type="molecule type" value="Genomic_DNA"/>
</dbReference>
<dbReference type="HOGENOM" id="CLU_000288_6_8_1"/>
<dbReference type="OrthoDB" id="5106486at2759"/>
<protein>
    <recommendedName>
        <fullName evidence="2">Nephrocystin 3-like N-terminal domain-containing protein</fullName>
    </recommendedName>
</protein>
<dbReference type="AlphaFoldDB" id="A0A067PHA7"/>
<dbReference type="Pfam" id="PF24883">
    <property type="entry name" value="NPHP3_N"/>
    <property type="match status" value="1"/>
</dbReference>
<dbReference type="Gene3D" id="3.40.50.300">
    <property type="entry name" value="P-loop containing nucleotide triphosphate hydrolases"/>
    <property type="match status" value="1"/>
</dbReference>
<dbReference type="InParanoid" id="A0A067PHA7"/>
<reference evidence="4" key="1">
    <citation type="journal article" date="2014" name="Proc. Natl. Acad. Sci. U.S.A.">
        <title>Extensive sampling of basidiomycete genomes demonstrates inadequacy of the white-rot/brown-rot paradigm for wood decay fungi.</title>
        <authorList>
            <person name="Riley R."/>
            <person name="Salamov A.A."/>
            <person name="Brown D.W."/>
            <person name="Nagy L.G."/>
            <person name="Floudas D."/>
            <person name="Held B.W."/>
            <person name="Levasseur A."/>
            <person name="Lombard V."/>
            <person name="Morin E."/>
            <person name="Otillar R."/>
            <person name="Lindquist E.A."/>
            <person name="Sun H."/>
            <person name="LaButti K.M."/>
            <person name="Schmutz J."/>
            <person name="Jabbour D."/>
            <person name="Luo H."/>
            <person name="Baker S.E."/>
            <person name="Pisabarro A.G."/>
            <person name="Walton J.D."/>
            <person name="Blanchette R.A."/>
            <person name="Henrissat B."/>
            <person name="Martin F."/>
            <person name="Cullen D."/>
            <person name="Hibbett D.S."/>
            <person name="Grigoriev I.V."/>
        </authorList>
    </citation>
    <scope>NUCLEOTIDE SEQUENCE [LARGE SCALE GENOMIC DNA]</scope>
    <source>
        <strain evidence="4">MUCL 33604</strain>
    </source>
</reference>
<evidence type="ECO:0000259" key="2">
    <source>
        <dbReference type="Pfam" id="PF24883"/>
    </source>
</evidence>
<evidence type="ECO:0000313" key="3">
    <source>
        <dbReference type="EMBL" id="KDQ54184.1"/>
    </source>
</evidence>
<keyword evidence="4" id="KW-1185">Reference proteome</keyword>
<proteinExistence type="predicted"/>
<evidence type="ECO:0000313" key="4">
    <source>
        <dbReference type="Proteomes" id="UP000027265"/>
    </source>
</evidence>
<dbReference type="Proteomes" id="UP000027265">
    <property type="component" value="Unassembled WGS sequence"/>
</dbReference>
<dbReference type="SUPFAM" id="SSF52540">
    <property type="entry name" value="P-loop containing nucleoside triphosphate hydrolases"/>
    <property type="match status" value="1"/>
</dbReference>
<keyword evidence="1" id="KW-0677">Repeat</keyword>
<feature type="non-terminal residue" evidence="3">
    <location>
        <position position="174"/>
    </location>
</feature>
<name>A0A067PHA7_9AGAM</name>
<feature type="domain" description="Nephrocystin 3-like N-terminal" evidence="2">
    <location>
        <begin position="42"/>
        <end position="174"/>
    </location>
</feature>
<sequence>MPTRWIGSITDALKPKYVPDAAYDSHGGSFCLKDTREDVIEKVLDWAAASDNGPRVFWLHGLAGLGKLTVARTVADRLEKADGLGPKLAATFFFSRDSTNCSNIGRFFPTIAQQLATSHTFICEDMDNILKKDPYILDKDPQRQFKTLILDTIRSYAGSLPTPIVVVDALDECE</sequence>
<organism evidence="3 4">
    <name type="scientific">Jaapia argillacea MUCL 33604</name>
    <dbReference type="NCBI Taxonomy" id="933084"/>
    <lineage>
        <taxon>Eukaryota</taxon>
        <taxon>Fungi</taxon>
        <taxon>Dikarya</taxon>
        <taxon>Basidiomycota</taxon>
        <taxon>Agaricomycotina</taxon>
        <taxon>Agaricomycetes</taxon>
        <taxon>Agaricomycetidae</taxon>
        <taxon>Jaapiales</taxon>
        <taxon>Jaapiaceae</taxon>
        <taxon>Jaapia</taxon>
    </lineage>
</organism>
<evidence type="ECO:0000256" key="1">
    <source>
        <dbReference type="ARBA" id="ARBA00022737"/>
    </source>
</evidence>